<sequence length="30" mass="3100">MCSLLIAEECSSKCVRSPATRAPEGSSAQS</sequence>
<dbReference type="EMBL" id="GBXM01040195">
    <property type="protein sequence ID" value="JAH68382.1"/>
    <property type="molecule type" value="Transcribed_RNA"/>
</dbReference>
<proteinExistence type="predicted"/>
<accession>A0A0E9URD9</accession>
<organism evidence="1">
    <name type="scientific">Anguilla anguilla</name>
    <name type="common">European freshwater eel</name>
    <name type="synonym">Muraena anguilla</name>
    <dbReference type="NCBI Taxonomy" id="7936"/>
    <lineage>
        <taxon>Eukaryota</taxon>
        <taxon>Metazoa</taxon>
        <taxon>Chordata</taxon>
        <taxon>Craniata</taxon>
        <taxon>Vertebrata</taxon>
        <taxon>Euteleostomi</taxon>
        <taxon>Actinopterygii</taxon>
        <taxon>Neopterygii</taxon>
        <taxon>Teleostei</taxon>
        <taxon>Anguilliformes</taxon>
        <taxon>Anguillidae</taxon>
        <taxon>Anguilla</taxon>
    </lineage>
</organism>
<protein>
    <submittedName>
        <fullName evidence="1">Uncharacterized protein</fullName>
    </submittedName>
</protein>
<reference evidence="1" key="1">
    <citation type="submission" date="2014-11" db="EMBL/GenBank/DDBJ databases">
        <authorList>
            <person name="Amaro Gonzalez C."/>
        </authorList>
    </citation>
    <scope>NUCLEOTIDE SEQUENCE</scope>
</reference>
<evidence type="ECO:0000313" key="1">
    <source>
        <dbReference type="EMBL" id="JAH68382.1"/>
    </source>
</evidence>
<reference evidence="1" key="2">
    <citation type="journal article" date="2015" name="Fish Shellfish Immunol.">
        <title>Early steps in the European eel (Anguilla anguilla)-Vibrio vulnificus interaction in the gills: Role of the RtxA13 toxin.</title>
        <authorList>
            <person name="Callol A."/>
            <person name="Pajuelo D."/>
            <person name="Ebbesson L."/>
            <person name="Teles M."/>
            <person name="MacKenzie S."/>
            <person name="Amaro C."/>
        </authorList>
    </citation>
    <scope>NUCLEOTIDE SEQUENCE</scope>
</reference>
<name>A0A0E9URD9_ANGAN</name>
<dbReference type="AlphaFoldDB" id="A0A0E9URD9"/>